<feature type="transmembrane region" description="Helical" evidence="6">
    <location>
        <begin position="101"/>
        <end position="126"/>
    </location>
</feature>
<comment type="similarity">
    <text evidence="6">Belongs to the ABC-4 integral membrane protein family.</text>
</comment>
<keyword evidence="2 6" id="KW-1003">Cell membrane</keyword>
<keyword evidence="3 6" id="KW-0812">Transmembrane</keyword>
<evidence type="ECO:0000256" key="6">
    <source>
        <dbReference type="PIRNR" id="PIRNR018968"/>
    </source>
</evidence>
<reference evidence="8 9" key="1">
    <citation type="submission" date="2016-04" db="EMBL/GenBank/DDBJ databases">
        <title>Draft genome of an Enterococcus thailandicus strain isolated from bovine feces.</title>
        <authorList>
            <person name="Beukers A.G."/>
            <person name="Zaheer R."/>
            <person name="Goji N."/>
            <person name="Cook S.R."/>
            <person name="Amoako K."/>
            <person name="Chaves A.V."/>
            <person name="Ward M.P."/>
            <person name="Mcallister T.A."/>
        </authorList>
    </citation>
    <scope>NUCLEOTIDE SEQUENCE [LARGE SCALE GENOMIC DNA]</scope>
    <source>
        <strain evidence="8 9">F0711D 46</strain>
    </source>
</reference>
<proteinExistence type="inferred from homology"/>
<keyword evidence="6" id="KW-0813">Transport</keyword>
<feature type="domain" description="ABC3 transporter permease C-terminal" evidence="7">
    <location>
        <begin position="583"/>
        <end position="690"/>
    </location>
</feature>
<dbReference type="PANTHER" id="PTHR46795:SF3">
    <property type="entry name" value="ABC TRANSPORTER PERMEASE"/>
    <property type="match status" value="1"/>
</dbReference>
<dbReference type="Pfam" id="PF02687">
    <property type="entry name" value="FtsX"/>
    <property type="match status" value="2"/>
</dbReference>
<feature type="transmembrane region" description="Helical" evidence="6">
    <location>
        <begin position="300"/>
        <end position="323"/>
    </location>
</feature>
<feature type="transmembrane region" description="Helical" evidence="6">
    <location>
        <begin position="664"/>
        <end position="689"/>
    </location>
</feature>
<evidence type="ECO:0000256" key="5">
    <source>
        <dbReference type="ARBA" id="ARBA00023136"/>
    </source>
</evidence>
<feature type="transmembrane region" description="Helical" evidence="6">
    <location>
        <begin position="146"/>
        <end position="167"/>
    </location>
</feature>
<accession>A0A179EVP3</accession>
<evidence type="ECO:0000313" key="8">
    <source>
        <dbReference type="EMBL" id="OAQ56873.1"/>
    </source>
</evidence>
<evidence type="ECO:0000256" key="1">
    <source>
        <dbReference type="ARBA" id="ARBA00004651"/>
    </source>
</evidence>
<dbReference type="PANTHER" id="PTHR46795">
    <property type="entry name" value="ABC TRANSPORTER PERMEASE-RELATED-RELATED"/>
    <property type="match status" value="1"/>
</dbReference>
<keyword evidence="9" id="KW-1185">Reference proteome</keyword>
<dbReference type="InterPro" id="IPR052536">
    <property type="entry name" value="ABC-4_Integral_Memb_Prot"/>
</dbReference>
<name>A0A179EVP3_ENTTH</name>
<dbReference type="RefSeq" id="WP_067480428.1">
    <property type="nucleotide sequence ID" value="NZ_LWMN01000001.1"/>
</dbReference>
<dbReference type="InterPro" id="IPR003838">
    <property type="entry name" value="ABC3_permease_C"/>
</dbReference>
<dbReference type="PIRSF" id="PIRSF018968">
    <property type="entry name" value="ABC_permease_BceB"/>
    <property type="match status" value="1"/>
</dbReference>
<gene>
    <name evidence="8" type="ORF">A6E74_00420</name>
</gene>
<feature type="transmembrane region" description="Helical" evidence="6">
    <location>
        <begin position="203"/>
        <end position="222"/>
    </location>
</feature>
<evidence type="ECO:0000256" key="4">
    <source>
        <dbReference type="ARBA" id="ARBA00022989"/>
    </source>
</evidence>
<evidence type="ECO:0000313" key="9">
    <source>
        <dbReference type="Proteomes" id="UP000078516"/>
    </source>
</evidence>
<comment type="subcellular location">
    <subcellularLocation>
        <location evidence="1 6">Cell membrane</location>
        <topology evidence="1 6">Multi-pass membrane protein</topology>
    </subcellularLocation>
</comment>
<keyword evidence="5 6" id="KW-0472">Membrane</keyword>
<keyword evidence="4 6" id="KW-1133">Transmembrane helix</keyword>
<dbReference type="EMBL" id="LWMN01000001">
    <property type="protein sequence ID" value="OAQ56873.1"/>
    <property type="molecule type" value="Genomic_DNA"/>
</dbReference>
<organism evidence="8 9">
    <name type="scientific">Enterococcus thailandicus</name>
    <dbReference type="NCBI Taxonomy" id="417368"/>
    <lineage>
        <taxon>Bacteria</taxon>
        <taxon>Bacillati</taxon>
        <taxon>Bacillota</taxon>
        <taxon>Bacilli</taxon>
        <taxon>Lactobacillales</taxon>
        <taxon>Enterococcaceae</taxon>
        <taxon>Enterococcus</taxon>
    </lineage>
</organism>
<feature type="transmembrane region" description="Helical" evidence="6">
    <location>
        <begin position="17"/>
        <end position="35"/>
    </location>
</feature>
<dbReference type="GO" id="GO:0005886">
    <property type="term" value="C:plasma membrane"/>
    <property type="evidence" value="ECO:0007669"/>
    <property type="project" value="UniProtKB-SubCell"/>
</dbReference>
<feature type="transmembrane region" description="Helical" evidence="6">
    <location>
        <begin position="577"/>
        <end position="598"/>
    </location>
</feature>
<dbReference type="Proteomes" id="UP000078516">
    <property type="component" value="Unassembled WGS sequence"/>
</dbReference>
<sequence>MLYKLAARSLLRQSRGYLIYFFSLTFSVMIYYSFNSMTYDQSLVRRASQDGSIDGALGFGTFMITLVLLFFVFSANRFFLNRREKEIGIYQLFGVSKFQISSIYLIETMVIGLFSCITGILLGIIFSKLFQMILVRMMRMQITSPFFVSWSSIVDTLVAFFLIILIVSVHSTWKIWRYPMIQSFGNTERVVSKKMRLRTRHRLLGIIGLFLLTSGYFGAIHFREYLTLLVENGAQFGLIFSYPFLIFILCVIGTYLFFCFSLRFLLNSFSKWKVSYRGINLLMIGNTQIHLMKGWRTSSLITLILGVSLATIGGVTSLSTLLMHTTDIENATDYQLDAQTAEFIAPILAKEKQKITQEMILNYKVVGSVHDFRLGQVEDGQEFQLVNLITEKEYQDFRKMNPRLPKIRLKSDKHTVLLDEVQSLVRNISIYGKGIYLPNQTALKIQSIHPDVLGESAMRYSGPTLIVSEKIYHATPGAAYQVVHWNVTGGNNEAINEILDRKVEINWNHSVAYQYEINQQQLTGKIVAKVTEDDEAFEDSSTEDFADTSKETGQSARLNFTARYPQMRSVYRQTGSYTFVSLFVGMIVVITTGSILMVRQLAEAEEEKGNYHLLTKLGIPQRRVSLMIYGQNAITFFPSMILGILHAVFAINVFAQYIKTADYWLAYLVCGLLVVVYVLLYVITCRWYYRIIKE</sequence>
<dbReference type="AlphaFoldDB" id="A0A179EVP3"/>
<dbReference type="GO" id="GO:0055085">
    <property type="term" value="P:transmembrane transport"/>
    <property type="evidence" value="ECO:0007669"/>
    <property type="project" value="UniProtKB-UniRule"/>
</dbReference>
<dbReference type="InterPro" id="IPR027022">
    <property type="entry name" value="ABC_permease_BceB-typ"/>
</dbReference>
<feature type="domain" description="ABC3 transporter permease C-terminal" evidence="7">
    <location>
        <begin position="60"/>
        <end position="178"/>
    </location>
</feature>
<comment type="caution">
    <text evidence="8">The sequence shown here is derived from an EMBL/GenBank/DDBJ whole genome shotgun (WGS) entry which is preliminary data.</text>
</comment>
<evidence type="ECO:0000256" key="3">
    <source>
        <dbReference type="ARBA" id="ARBA00022692"/>
    </source>
</evidence>
<protein>
    <submittedName>
        <fullName evidence="8">ABC transporter permease</fullName>
    </submittedName>
</protein>
<feature type="transmembrane region" description="Helical" evidence="6">
    <location>
        <begin position="633"/>
        <end position="658"/>
    </location>
</feature>
<feature type="transmembrane region" description="Helical" evidence="6">
    <location>
        <begin position="242"/>
        <end position="266"/>
    </location>
</feature>
<evidence type="ECO:0000259" key="7">
    <source>
        <dbReference type="Pfam" id="PF02687"/>
    </source>
</evidence>
<evidence type="ECO:0000256" key="2">
    <source>
        <dbReference type="ARBA" id="ARBA00022475"/>
    </source>
</evidence>
<feature type="transmembrane region" description="Helical" evidence="6">
    <location>
        <begin position="55"/>
        <end position="80"/>
    </location>
</feature>